<proteinExistence type="predicted"/>
<gene>
    <name evidence="1" type="ORF">QAD02_015175</name>
</gene>
<keyword evidence="2" id="KW-1185">Reference proteome</keyword>
<name>A0ACC2P7J2_9HYME</name>
<evidence type="ECO:0000313" key="1">
    <source>
        <dbReference type="EMBL" id="KAJ8679388.1"/>
    </source>
</evidence>
<accession>A0ACC2P7J2</accession>
<dbReference type="Proteomes" id="UP001239111">
    <property type="component" value="Chromosome 2"/>
</dbReference>
<organism evidence="1 2">
    <name type="scientific">Eretmocerus hayati</name>
    <dbReference type="NCBI Taxonomy" id="131215"/>
    <lineage>
        <taxon>Eukaryota</taxon>
        <taxon>Metazoa</taxon>
        <taxon>Ecdysozoa</taxon>
        <taxon>Arthropoda</taxon>
        <taxon>Hexapoda</taxon>
        <taxon>Insecta</taxon>
        <taxon>Pterygota</taxon>
        <taxon>Neoptera</taxon>
        <taxon>Endopterygota</taxon>
        <taxon>Hymenoptera</taxon>
        <taxon>Apocrita</taxon>
        <taxon>Proctotrupomorpha</taxon>
        <taxon>Chalcidoidea</taxon>
        <taxon>Aphelinidae</taxon>
        <taxon>Aphelininae</taxon>
        <taxon>Eretmocerus</taxon>
    </lineage>
</organism>
<reference evidence="1" key="1">
    <citation type="submission" date="2023-04" db="EMBL/GenBank/DDBJ databases">
        <title>A chromosome-level genome assembly of the parasitoid wasp Eretmocerus hayati.</title>
        <authorList>
            <person name="Zhong Y."/>
            <person name="Liu S."/>
            <person name="Liu Y."/>
        </authorList>
    </citation>
    <scope>NUCLEOTIDE SEQUENCE</scope>
    <source>
        <strain evidence="1">ZJU_SS_LIU_2023</strain>
    </source>
</reference>
<comment type="caution">
    <text evidence="1">The sequence shown here is derived from an EMBL/GenBank/DDBJ whole genome shotgun (WGS) entry which is preliminary data.</text>
</comment>
<evidence type="ECO:0000313" key="2">
    <source>
        <dbReference type="Proteomes" id="UP001239111"/>
    </source>
</evidence>
<protein>
    <submittedName>
        <fullName evidence="1">Uncharacterized protein</fullName>
    </submittedName>
</protein>
<dbReference type="EMBL" id="CM056742">
    <property type="protein sequence ID" value="KAJ8679388.1"/>
    <property type="molecule type" value="Genomic_DNA"/>
</dbReference>
<sequence>MLLCTGNITSKRKREQTKDTGLRRLGTLRGSNSPSASATAKVLAKYNMEPEAFGQVREMDVKRADKRVEEIYDKGPHRLYIYIPLGPSTLSTPDVSPMKLRCMKSQDG</sequence>